<protein>
    <submittedName>
        <fullName evidence="1">Uncharacterized protein</fullName>
    </submittedName>
</protein>
<proteinExistence type="predicted"/>
<accession>A0A3M6UKY5</accession>
<evidence type="ECO:0000313" key="1">
    <source>
        <dbReference type="EMBL" id="RMX54305.1"/>
    </source>
</evidence>
<dbReference type="AlphaFoldDB" id="A0A3M6UKY5"/>
<organism evidence="1 2">
    <name type="scientific">Pocillopora damicornis</name>
    <name type="common">Cauliflower coral</name>
    <name type="synonym">Millepora damicornis</name>
    <dbReference type="NCBI Taxonomy" id="46731"/>
    <lineage>
        <taxon>Eukaryota</taxon>
        <taxon>Metazoa</taxon>
        <taxon>Cnidaria</taxon>
        <taxon>Anthozoa</taxon>
        <taxon>Hexacorallia</taxon>
        <taxon>Scleractinia</taxon>
        <taxon>Astrocoeniina</taxon>
        <taxon>Pocilloporidae</taxon>
        <taxon>Pocillopora</taxon>
    </lineage>
</organism>
<dbReference type="Proteomes" id="UP000275408">
    <property type="component" value="Unassembled WGS sequence"/>
</dbReference>
<evidence type="ECO:0000313" key="2">
    <source>
        <dbReference type="Proteomes" id="UP000275408"/>
    </source>
</evidence>
<dbReference type="EMBL" id="RCHS01001288">
    <property type="protein sequence ID" value="RMX54305.1"/>
    <property type="molecule type" value="Genomic_DNA"/>
</dbReference>
<dbReference type="OrthoDB" id="10370841at2759"/>
<keyword evidence="2" id="KW-1185">Reference proteome</keyword>
<gene>
    <name evidence="1" type="ORF">pdam_00011983</name>
</gene>
<comment type="caution">
    <text evidence="1">The sequence shown here is derived from an EMBL/GenBank/DDBJ whole genome shotgun (WGS) entry which is preliminary data.</text>
</comment>
<feature type="non-terminal residue" evidence="1">
    <location>
        <position position="239"/>
    </location>
</feature>
<sequence length="239" mass="28262">MPENLKGNPEELWQLDEHSLFPDEVEIIVPDDRPFKGYIKPKGDLDTPFTKDNIIEIYPHLESANMATNEGTLVSLEQEKQFQFNYRKRINGLKLIRRGSKHQAIVRKDVIKKIQPFDPNLYERLMKREISEWDIKYDFWYSPEDRGNILPYLGLSVFTDFKRMPEILKENPEELWQLNEHSPFPDEVEIVVPEGRSFKRYIRPKGDLDTPFTKDNIIEVNPMFLIAYIKKSVSKGTLY</sequence>
<name>A0A3M6UKY5_POCDA</name>
<reference evidence="1 2" key="1">
    <citation type="journal article" date="2018" name="Sci. Rep.">
        <title>Comparative analysis of the Pocillopora damicornis genome highlights role of immune system in coral evolution.</title>
        <authorList>
            <person name="Cunning R."/>
            <person name="Bay R.A."/>
            <person name="Gillette P."/>
            <person name="Baker A.C."/>
            <person name="Traylor-Knowles N."/>
        </authorList>
    </citation>
    <scope>NUCLEOTIDE SEQUENCE [LARGE SCALE GENOMIC DNA]</scope>
    <source>
        <strain evidence="1">RSMAS</strain>
        <tissue evidence="1">Whole animal</tissue>
    </source>
</reference>